<keyword evidence="1" id="KW-0812">Transmembrane</keyword>
<keyword evidence="3" id="KW-1185">Reference proteome</keyword>
<evidence type="ECO:0000256" key="1">
    <source>
        <dbReference type="SAM" id="Phobius"/>
    </source>
</evidence>
<comment type="caution">
    <text evidence="2">The sequence shown here is derived from an EMBL/GenBank/DDBJ whole genome shotgun (WGS) entry which is preliminary data.</text>
</comment>
<gene>
    <name evidence="2" type="ORF">ACFFPI_08390</name>
</gene>
<evidence type="ECO:0000313" key="2">
    <source>
        <dbReference type="EMBL" id="MFB9714177.1"/>
    </source>
</evidence>
<keyword evidence="1" id="KW-0472">Membrane</keyword>
<reference evidence="2 3" key="1">
    <citation type="submission" date="2024-09" db="EMBL/GenBank/DDBJ databases">
        <authorList>
            <person name="Sun Q."/>
            <person name="Mori K."/>
        </authorList>
    </citation>
    <scope>NUCLEOTIDE SEQUENCE [LARGE SCALE GENOMIC DNA]</scope>
    <source>
        <strain evidence="2 3">JCM 13519</strain>
    </source>
</reference>
<organism evidence="2 3">
    <name type="scientific">Arthrobacter methylotrophus</name>
    <dbReference type="NCBI Taxonomy" id="121291"/>
    <lineage>
        <taxon>Bacteria</taxon>
        <taxon>Bacillati</taxon>
        <taxon>Actinomycetota</taxon>
        <taxon>Actinomycetes</taxon>
        <taxon>Micrococcales</taxon>
        <taxon>Micrococcaceae</taxon>
        <taxon>Arthrobacter</taxon>
    </lineage>
</organism>
<dbReference type="EMBL" id="JBHMBH010000019">
    <property type="protein sequence ID" value="MFB9714177.1"/>
    <property type="molecule type" value="Genomic_DNA"/>
</dbReference>
<keyword evidence="1" id="KW-1133">Transmembrane helix</keyword>
<sequence>MSTITMPAPADVAATTSEAVLSLTDEQIVAIMNSSRKIQRRVLPNCWDTVRAAAPDLALALDELHSTAAPKDLPRFEALAAAHRKQLDKAVKSPAGKATATLLIAAVALGIVTAVLGLTGAAGLPFVIGGAGLTAALLTGAYAAGSRLAHRSGNWLVADPEAVASIVWDAGIDAAAATVLTARTGQDGLTPDILRALSLVWTRAGLDTGNLMPQIA</sequence>
<proteinExistence type="predicted"/>
<accession>A0ABV5URN7</accession>
<name>A0ABV5URN7_9MICC</name>
<evidence type="ECO:0000313" key="3">
    <source>
        <dbReference type="Proteomes" id="UP001589536"/>
    </source>
</evidence>
<dbReference type="Proteomes" id="UP001589536">
    <property type="component" value="Unassembled WGS sequence"/>
</dbReference>
<protein>
    <submittedName>
        <fullName evidence="2">Uncharacterized protein</fullName>
    </submittedName>
</protein>
<feature type="transmembrane region" description="Helical" evidence="1">
    <location>
        <begin position="98"/>
        <end position="118"/>
    </location>
</feature>
<dbReference type="RefSeq" id="WP_345043732.1">
    <property type="nucleotide sequence ID" value="NZ_BAABED010000001.1"/>
</dbReference>
<feature type="transmembrane region" description="Helical" evidence="1">
    <location>
        <begin position="124"/>
        <end position="144"/>
    </location>
</feature>